<comment type="similarity">
    <text evidence="2">Belongs to the protein kinase superfamily. Ser/Thr protein kinase family.</text>
</comment>
<accession>A0A2G2YQN2</accession>
<comment type="caution">
    <text evidence="12">The sequence shown here is derived from an EMBL/GenBank/DDBJ whole genome shotgun (WGS) entry which is preliminary data.</text>
</comment>
<dbReference type="AlphaFoldDB" id="A0A2G2YQN2"/>
<evidence type="ECO:0000256" key="10">
    <source>
        <dbReference type="ARBA" id="ARBA00023288"/>
    </source>
</evidence>
<dbReference type="Pfam" id="PF07714">
    <property type="entry name" value="PK_Tyr_Ser-Thr"/>
    <property type="match status" value="1"/>
</dbReference>
<dbReference type="PROSITE" id="PS50011">
    <property type="entry name" value="PROTEIN_KINASE_DOM"/>
    <property type="match status" value="1"/>
</dbReference>
<evidence type="ECO:0000259" key="11">
    <source>
        <dbReference type="PROSITE" id="PS50011"/>
    </source>
</evidence>
<dbReference type="Gene3D" id="3.30.200.20">
    <property type="entry name" value="Phosphorylase Kinase, domain 1"/>
    <property type="match status" value="1"/>
</dbReference>
<dbReference type="GO" id="GO:0004672">
    <property type="term" value="F:protein kinase activity"/>
    <property type="evidence" value="ECO:0000318"/>
    <property type="project" value="GO_Central"/>
</dbReference>
<evidence type="ECO:0000256" key="2">
    <source>
        <dbReference type="ARBA" id="ARBA00008684"/>
    </source>
</evidence>
<dbReference type="Gramene" id="PHT72043">
    <property type="protein sequence ID" value="PHT72043"/>
    <property type="gene ID" value="T459_22828"/>
</dbReference>
<evidence type="ECO:0000256" key="8">
    <source>
        <dbReference type="ARBA" id="ARBA00022840"/>
    </source>
</evidence>
<sequence>MEAVDIAGSSNIATKSFTLKELTNATRNFGDDCFIGKGGGSGRVYKGQLDEQVVAIKQVEPNDKKKFLVEGIMLSLLHHPNIVDLIGYCADGDHHRLLVYKYMPLGSLKDYLHDVSPGKKQLDWETRTKISLEAAKGLEYLHDKSQPPVIHRNINCSNILLDEGYQAKLSGFSLAKLGSIGGKTHVSMKLEGTIGYIAPEYVRTGELSLKSDIYSFGVVLLEIFTGKRAIENSTDGEECNLVEWANPLIKDEKFSEMADPMLQGHYPAKGLEQALIIAQMCVHEQPTNRPAIAEVVAFLTHIASGKYDSESQDVQNST</sequence>
<dbReference type="SUPFAM" id="SSF56112">
    <property type="entry name" value="Protein kinase-like (PK-like)"/>
    <property type="match status" value="1"/>
</dbReference>
<evidence type="ECO:0000256" key="6">
    <source>
        <dbReference type="ARBA" id="ARBA00022741"/>
    </source>
</evidence>
<evidence type="ECO:0000313" key="12">
    <source>
        <dbReference type="EMBL" id="PHT72043.1"/>
    </source>
</evidence>
<gene>
    <name evidence="12" type="ORF">T459_22828</name>
</gene>
<evidence type="ECO:0000256" key="4">
    <source>
        <dbReference type="ARBA" id="ARBA00022527"/>
    </source>
</evidence>
<name>A0A2G2YQN2_CAPAN</name>
<dbReference type="FunFam" id="1.10.510.10:FF:000032">
    <property type="entry name" value="Serine/threonine-protein kinase PBS1"/>
    <property type="match status" value="1"/>
</dbReference>
<evidence type="ECO:0000256" key="7">
    <source>
        <dbReference type="ARBA" id="ARBA00022777"/>
    </source>
</evidence>
<dbReference type="EMBL" id="AYRZ02000009">
    <property type="protein sequence ID" value="PHT72043.1"/>
    <property type="molecule type" value="Genomic_DNA"/>
</dbReference>
<dbReference type="InterPro" id="IPR000719">
    <property type="entry name" value="Prot_kinase_dom"/>
</dbReference>
<comment type="subcellular location">
    <subcellularLocation>
        <location evidence="1">Cell membrane</location>
        <topology evidence="1">Lipid-anchor</topology>
    </subcellularLocation>
</comment>
<dbReference type="CDD" id="cd14066">
    <property type="entry name" value="STKc_IRAK"/>
    <property type="match status" value="1"/>
</dbReference>
<feature type="domain" description="Protein kinase" evidence="11">
    <location>
        <begin position="30"/>
        <end position="304"/>
    </location>
</feature>
<dbReference type="Proteomes" id="UP000222542">
    <property type="component" value="Unassembled WGS sequence"/>
</dbReference>
<dbReference type="OMA" id="PEHATIC"/>
<keyword evidence="4" id="KW-0723">Serine/threonine-protein kinase</keyword>
<dbReference type="InterPro" id="IPR001245">
    <property type="entry name" value="Ser-Thr/Tyr_kinase_cat_dom"/>
</dbReference>
<dbReference type="InterPro" id="IPR011009">
    <property type="entry name" value="Kinase-like_dom_sf"/>
</dbReference>
<keyword evidence="8" id="KW-0067">ATP-binding</keyword>
<keyword evidence="10" id="KW-0449">Lipoprotein</keyword>
<protein>
    <submittedName>
        <fullName evidence="12">Serine/threonine-protein kinase PBS1</fullName>
    </submittedName>
</protein>
<dbReference type="GO" id="GO:0005886">
    <property type="term" value="C:plasma membrane"/>
    <property type="evidence" value="ECO:0000318"/>
    <property type="project" value="GO_Central"/>
</dbReference>
<keyword evidence="3" id="KW-1003">Cell membrane</keyword>
<dbReference type="GO" id="GO:0005524">
    <property type="term" value="F:ATP binding"/>
    <property type="evidence" value="ECO:0007669"/>
    <property type="project" value="UniProtKB-KW"/>
</dbReference>
<evidence type="ECO:0000256" key="9">
    <source>
        <dbReference type="ARBA" id="ARBA00023136"/>
    </source>
</evidence>
<reference evidence="12 13" key="1">
    <citation type="journal article" date="2014" name="Nat. Genet.">
        <title>Genome sequence of the hot pepper provides insights into the evolution of pungency in Capsicum species.</title>
        <authorList>
            <person name="Kim S."/>
            <person name="Park M."/>
            <person name="Yeom S.I."/>
            <person name="Kim Y.M."/>
            <person name="Lee J.M."/>
            <person name="Lee H.A."/>
            <person name="Seo E."/>
            <person name="Choi J."/>
            <person name="Cheong K."/>
            <person name="Kim K.T."/>
            <person name="Jung K."/>
            <person name="Lee G.W."/>
            <person name="Oh S.K."/>
            <person name="Bae C."/>
            <person name="Kim S.B."/>
            <person name="Lee H.Y."/>
            <person name="Kim S.Y."/>
            <person name="Kim M.S."/>
            <person name="Kang B.C."/>
            <person name="Jo Y.D."/>
            <person name="Yang H.B."/>
            <person name="Jeong H.J."/>
            <person name="Kang W.H."/>
            <person name="Kwon J.K."/>
            <person name="Shin C."/>
            <person name="Lim J.Y."/>
            <person name="Park J.H."/>
            <person name="Huh J.H."/>
            <person name="Kim J.S."/>
            <person name="Kim B.D."/>
            <person name="Cohen O."/>
            <person name="Paran I."/>
            <person name="Suh M.C."/>
            <person name="Lee S.B."/>
            <person name="Kim Y.K."/>
            <person name="Shin Y."/>
            <person name="Noh S.J."/>
            <person name="Park J."/>
            <person name="Seo Y.S."/>
            <person name="Kwon S.Y."/>
            <person name="Kim H.A."/>
            <person name="Park J.M."/>
            <person name="Kim H.J."/>
            <person name="Choi S.B."/>
            <person name="Bosland P.W."/>
            <person name="Reeves G."/>
            <person name="Jo S.H."/>
            <person name="Lee B.W."/>
            <person name="Cho H.T."/>
            <person name="Choi H.S."/>
            <person name="Lee M.S."/>
            <person name="Yu Y."/>
            <person name="Do Choi Y."/>
            <person name="Park B.S."/>
            <person name="van Deynze A."/>
            <person name="Ashrafi H."/>
            <person name="Hill T."/>
            <person name="Kim W.T."/>
            <person name="Pai H.S."/>
            <person name="Ahn H.K."/>
            <person name="Yeam I."/>
            <person name="Giovannoni J.J."/>
            <person name="Rose J.K."/>
            <person name="Sorensen I."/>
            <person name="Lee S.J."/>
            <person name="Kim R.W."/>
            <person name="Choi I.Y."/>
            <person name="Choi B.S."/>
            <person name="Lim J.S."/>
            <person name="Lee Y.H."/>
            <person name="Choi D."/>
        </authorList>
    </citation>
    <scope>NUCLEOTIDE SEQUENCE [LARGE SCALE GENOMIC DNA]</scope>
    <source>
        <strain evidence="13">cv. CM334</strain>
    </source>
</reference>
<evidence type="ECO:0000256" key="5">
    <source>
        <dbReference type="ARBA" id="ARBA00022679"/>
    </source>
</evidence>
<proteinExistence type="inferred from homology"/>
<evidence type="ECO:0000256" key="1">
    <source>
        <dbReference type="ARBA" id="ARBA00004193"/>
    </source>
</evidence>
<organism evidence="12 13">
    <name type="scientific">Capsicum annuum</name>
    <name type="common">Capsicum pepper</name>
    <dbReference type="NCBI Taxonomy" id="4072"/>
    <lineage>
        <taxon>Eukaryota</taxon>
        <taxon>Viridiplantae</taxon>
        <taxon>Streptophyta</taxon>
        <taxon>Embryophyta</taxon>
        <taxon>Tracheophyta</taxon>
        <taxon>Spermatophyta</taxon>
        <taxon>Magnoliopsida</taxon>
        <taxon>eudicotyledons</taxon>
        <taxon>Gunneridae</taxon>
        <taxon>Pentapetalae</taxon>
        <taxon>asterids</taxon>
        <taxon>lamiids</taxon>
        <taxon>Solanales</taxon>
        <taxon>Solanaceae</taxon>
        <taxon>Solanoideae</taxon>
        <taxon>Capsiceae</taxon>
        <taxon>Capsicum</taxon>
    </lineage>
</organism>
<dbReference type="PANTHER" id="PTHR47985:SF33">
    <property type="entry name" value="SERINE_THREONINE-PROTEIN KINASE CDL1-LIKE ISOFORM X1"/>
    <property type="match status" value="1"/>
</dbReference>
<dbReference type="GO" id="GO:0004674">
    <property type="term" value="F:protein serine/threonine kinase activity"/>
    <property type="evidence" value="ECO:0007669"/>
    <property type="project" value="UniProtKB-KW"/>
</dbReference>
<keyword evidence="9" id="KW-0472">Membrane</keyword>
<reference evidence="12 13" key="2">
    <citation type="journal article" date="2017" name="Genome Biol.">
        <title>New reference genome sequences of hot pepper reveal the massive evolution of plant disease-resistance genes by retroduplication.</title>
        <authorList>
            <person name="Kim S."/>
            <person name="Park J."/>
            <person name="Yeom S.I."/>
            <person name="Kim Y.M."/>
            <person name="Seo E."/>
            <person name="Kim K.T."/>
            <person name="Kim M.S."/>
            <person name="Lee J.M."/>
            <person name="Cheong K."/>
            <person name="Shin H.S."/>
            <person name="Kim S.B."/>
            <person name="Han K."/>
            <person name="Lee J."/>
            <person name="Park M."/>
            <person name="Lee H.A."/>
            <person name="Lee H.Y."/>
            <person name="Lee Y."/>
            <person name="Oh S."/>
            <person name="Lee J.H."/>
            <person name="Choi E."/>
            <person name="Choi E."/>
            <person name="Lee S.E."/>
            <person name="Jeon J."/>
            <person name="Kim H."/>
            <person name="Choi G."/>
            <person name="Song H."/>
            <person name="Lee J."/>
            <person name="Lee S.C."/>
            <person name="Kwon J.K."/>
            <person name="Lee H.Y."/>
            <person name="Koo N."/>
            <person name="Hong Y."/>
            <person name="Kim R.W."/>
            <person name="Kang W.H."/>
            <person name="Huh J.H."/>
            <person name="Kang B.C."/>
            <person name="Yang T.J."/>
            <person name="Lee Y.H."/>
            <person name="Bennetzen J.L."/>
            <person name="Choi D."/>
        </authorList>
    </citation>
    <scope>NUCLEOTIDE SEQUENCE [LARGE SCALE GENOMIC DNA]</scope>
    <source>
        <strain evidence="13">cv. CM334</strain>
    </source>
</reference>
<keyword evidence="13" id="KW-1185">Reference proteome</keyword>
<keyword evidence="5" id="KW-0808">Transferase</keyword>
<evidence type="ECO:0000313" key="13">
    <source>
        <dbReference type="Proteomes" id="UP000222542"/>
    </source>
</evidence>
<keyword evidence="7 12" id="KW-0418">Kinase</keyword>
<evidence type="ECO:0000256" key="3">
    <source>
        <dbReference type="ARBA" id="ARBA00022475"/>
    </source>
</evidence>
<dbReference type="Gene3D" id="1.10.510.10">
    <property type="entry name" value="Transferase(Phosphotransferase) domain 1"/>
    <property type="match status" value="1"/>
</dbReference>
<dbReference type="PANTHER" id="PTHR47985">
    <property type="entry name" value="OS07G0668900 PROTEIN"/>
    <property type="match status" value="1"/>
</dbReference>
<keyword evidence="6" id="KW-0547">Nucleotide-binding</keyword>